<accession>A0ABP7I171</accession>
<dbReference type="InterPro" id="IPR050482">
    <property type="entry name" value="Sensor_HK_TwoCompSys"/>
</dbReference>
<sequence>MTTEGSPPPADVWRDATRVTIRRVAVDVGLALVFAGVLSAIQLQMSAAMVWATLVLSLGLAVRRVSPWLVLATGVAAALIQVLTGEIAAYGDVAYAPLAFALGAHVSSAVRRTALVAAAVAVAGAGLWSGLVGSEMFDASLSAGIGMAAVTAVFIGGGWTAGFVRWQRRQAIQAQVDAAFAGAEQKRIEELYHQEQERSRIAADMHDLVAHSWAVVAAQADGARYVLREDPDRAEGALSVIGETARSAMNDVRGLLAELRGFEQSPAVAAPIADRVIDRMRRTGLVIEHARYGSAHPGDVGDAAGFVLTESLTNALKHGDRGRPVEVVEDWRDGYALRVANPLQPGAEARRGTGHGLRGMTERVAAAGGRLSAGRQDGLWIVDVRIPAGAAG</sequence>
<dbReference type="PANTHER" id="PTHR24421">
    <property type="entry name" value="NITRATE/NITRITE SENSOR PROTEIN NARX-RELATED"/>
    <property type="match status" value="1"/>
</dbReference>
<keyword evidence="9" id="KW-0472">Membrane</keyword>
<dbReference type="Pfam" id="PF23539">
    <property type="entry name" value="DUF7134"/>
    <property type="match status" value="1"/>
</dbReference>
<evidence type="ECO:0000256" key="8">
    <source>
        <dbReference type="ARBA" id="ARBA00023012"/>
    </source>
</evidence>
<evidence type="ECO:0000256" key="5">
    <source>
        <dbReference type="ARBA" id="ARBA00022741"/>
    </source>
</evidence>
<dbReference type="Gene3D" id="1.20.5.1930">
    <property type="match status" value="1"/>
</dbReference>
<dbReference type="Pfam" id="PF07730">
    <property type="entry name" value="HisKA_3"/>
    <property type="match status" value="1"/>
</dbReference>
<name>A0ABP7I171_9ACTN</name>
<evidence type="ECO:0000256" key="7">
    <source>
        <dbReference type="ARBA" id="ARBA00022840"/>
    </source>
</evidence>
<dbReference type="RefSeq" id="WP_344772815.1">
    <property type="nucleotide sequence ID" value="NZ_BAABAH010000002.1"/>
</dbReference>
<dbReference type="InterPro" id="IPR055558">
    <property type="entry name" value="DUF7134"/>
</dbReference>
<dbReference type="EC" id="2.7.13.3" evidence="2"/>
<comment type="caution">
    <text evidence="12">The sequence shown here is derived from an EMBL/GenBank/DDBJ whole genome shotgun (WGS) entry which is preliminary data.</text>
</comment>
<keyword evidence="3" id="KW-0597">Phosphoprotein</keyword>
<feature type="transmembrane region" description="Helical" evidence="9">
    <location>
        <begin position="113"/>
        <end position="131"/>
    </location>
</feature>
<evidence type="ECO:0000313" key="13">
    <source>
        <dbReference type="Proteomes" id="UP001501821"/>
    </source>
</evidence>
<keyword evidence="9" id="KW-0812">Transmembrane</keyword>
<evidence type="ECO:0000259" key="10">
    <source>
        <dbReference type="Pfam" id="PF07730"/>
    </source>
</evidence>
<dbReference type="InterPro" id="IPR036890">
    <property type="entry name" value="HATPase_C_sf"/>
</dbReference>
<evidence type="ECO:0000256" key="9">
    <source>
        <dbReference type="SAM" id="Phobius"/>
    </source>
</evidence>
<dbReference type="Gene3D" id="3.30.565.10">
    <property type="entry name" value="Histidine kinase-like ATPase, C-terminal domain"/>
    <property type="match status" value="1"/>
</dbReference>
<dbReference type="Proteomes" id="UP001501821">
    <property type="component" value="Unassembled WGS sequence"/>
</dbReference>
<keyword evidence="6" id="KW-0418">Kinase</keyword>
<protein>
    <recommendedName>
        <fullName evidence="2">histidine kinase</fullName>
        <ecNumber evidence="2">2.7.13.3</ecNumber>
    </recommendedName>
</protein>
<reference evidence="13" key="1">
    <citation type="journal article" date="2019" name="Int. J. Syst. Evol. Microbiol.">
        <title>The Global Catalogue of Microorganisms (GCM) 10K type strain sequencing project: providing services to taxonomists for standard genome sequencing and annotation.</title>
        <authorList>
            <consortium name="The Broad Institute Genomics Platform"/>
            <consortium name="The Broad Institute Genome Sequencing Center for Infectious Disease"/>
            <person name="Wu L."/>
            <person name="Ma J."/>
        </authorList>
    </citation>
    <scope>NUCLEOTIDE SEQUENCE [LARGE SCALE GENOMIC DNA]</scope>
    <source>
        <strain evidence="13">JCM 16953</strain>
    </source>
</reference>
<evidence type="ECO:0000313" key="12">
    <source>
        <dbReference type="EMBL" id="GAA3808748.1"/>
    </source>
</evidence>
<keyword evidence="5" id="KW-0547">Nucleotide-binding</keyword>
<dbReference type="PANTHER" id="PTHR24421:SF10">
    <property type="entry name" value="NITRATE_NITRITE SENSOR PROTEIN NARQ"/>
    <property type="match status" value="1"/>
</dbReference>
<comment type="catalytic activity">
    <reaction evidence="1">
        <text>ATP + protein L-histidine = ADP + protein N-phospho-L-histidine.</text>
        <dbReference type="EC" id="2.7.13.3"/>
    </reaction>
</comment>
<evidence type="ECO:0000256" key="6">
    <source>
        <dbReference type="ARBA" id="ARBA00022777"/>
    </source>
</evidence>
<feature type="transmembrane region" description="Helical" evidence="9">
    <location>
        <begin position="143"/>
        <end position="164"/>
    </location>
</feature>
<dbReference type="CDD" id="cd16917">
    <property type="entry name" value="HATPase_UhpB-NarQ-NarX-like"/>
    <property type="match status" value="1"/>
</dbReference>
<feature type="transmembrane region" description="Helical" evidence="9">
    <location>
        <begin position="30"/>
        <end position="58"/>
    </location>
</feature>
<dbReference type="SUPFAM" id="SSF55874">
    <property type="entry name" value="ATPase domain of HSP90 chaperone/DNA topoisomerase II/histidine kinase"/>
    <property type="match status" value="1"/>
</dbReference>
<feature type="domain" description="Signal transduction histidine kinase subgroup 3 dimerisation and phosphoacceptor" evidence="10">
    <location>
        <begin position="197"/>
        <end position="260"/>
    </location>
</feature>
<keyword evidence="9" id="KW-1133">Transmembrane helix</keyword>
<feature type="transmembrane region" description="Helical" evidence="9">
    <location>
        <begin position="65"/>
        <end position="83"/>
    </location>
</feature>
<evidence type="ECO:0000256" key="1">
    <source>
        <dbReference type="ARBA" id="ARBA00000085"/>
    </source>
</evidence>
<keyword evidence="13" id="KW-1185">Reference proteome</keyword>
<evidence type="ECO:0000259" key="11">
    <source>
        <dbReference type="Pfam" id="PF23539"/>
    </source>
</evidence>
<evidence type="ECO:0000256" key="3">
    <source>
        <dbReference type="ARBA" id="ARBA00022553"/>
    </source>
</evidence>
<keyword evidence="8" id="KW-0902">Two-component regulatory system</keyword>
<evidence type="ECO:0000256" key="2">
    <source>
        <dbReference type="ARBA" id="ARBA00012438"/>
    </source>
</evidence>
<dbReference type="EMBL" id="BAABAH010000002">
    <property type="protein sequence ID" value="GAA3808748.1"/>
    <property type="molecule type" value="Genomic_DNA"/>
</dbReference>
<proteinExistence type="predicted"/>
<gene>
    <name evidence="12" type="ORF">GCM10022242_09500</name>
</gene>
<feature type="domain" description="DUF7134" evidence="11">
    <location>
        <begin position="22"/>
        <end position="169"/>
    </location>
</feature>
<evidence type="ECO:0000256" key="4">
    <source>
        <dbReference type="ARBA" id="ARBA00022679"/>
    </source>
</evidence>
<keyword evidence="7" id="KW-0067">ATP-binding</keyword>
<keyword evidence="4" id="KW-0808">Transferase</keyword>
<organism evidence="12 13">
    <name type="scientific">Nocardioides panacisoli</name>
    <dbReference type="NCBI Taxonomy" id="627624"/>
    <lineage>
        <taxon>Bacteria</taxon>
        <taxon>Bacillati</taxon>
        <taxon>Actinomycetota</taxon>
        <taxon>Actinomycetes</taxon>
        <taxon>Propionibacteriales</taxon>
        <taxon>Nocardioidaceae</taxon>
        <taxon>Nocardioides</taxon>
    </lineage>
</organism>
<dbReference type="InterPro" id="IPR011712">
    <property type="entry name" value="Sig_transdc_His_kin_sub3_dim/P"/>
</dbReference>